<evidence type="ECO:0000259" key="4">
    <source>
        <dbReference type="Pfam" id="PF00892"/>
    </source>
</evidence>
<reference evidence="6" key="1">
    <citation type="journal article" date="2019" name="Int. J. Syst. Evol. Microbiol.">
        <title>The Global Catalogue of Microorganisms (GCM) 10K type strain sequencing project: providing services to taxonomists for standard genome sequencing and annotation.</title>
        <authorList>
            <consortium name="The Broad Institute Genomics Platform"/>
            <consortium name="The Broad Institute Genome Sequencing Center for Infectious Disease"/>
            <person name="Wu L."/>
            <person name="Ma J."/>
        </authorList>
    </citation>
    <scope>NUCLEOTIDE SEQUENCE [LARGE SCALE GENOMIC DNA]</scope>
    <source>
        <strain evidence="6">CGMCC 1.18578</strain>
    </source>
</reference>
<evidence type="ECO:0000256" key="2">
    <source>
        <dbReference type="ARBA" id="ARBA00007362"/>
    </source>
</evidence>
<dbReference type="Proteomes" id="UP001596108">
    <property type="component" value="Unassembled WGS sequence"/>
</dbReference>
<comment type="similarity">
    <text evidence="2">Belongs to the EamA transporter family.</text>
</comment>
<keyword evidence="3" id="KW-0472">Membrane</keyword>
<evidence type="ECO:0000313" key="5">
    <source>
        <dbReference type="EMBL" id="MFC5529854.1"/>
    </source>
</evidence>
<dbReference type="Gene3D" id="1.10.3730.20">
    <property type="match status" value="1"/>
</dbReference>
<keyword evidence="3" id="KW-0812">Transmembrane</keyword>
<organism evidence="5 6">
    <name type="scientific">Cohnella yongneupensis</name>
    <dbReference type="NCBI Taxonomy" id="425006"/>
    <lineage>
        <taxon>Bacteria</taxon>
        <taxon>Bacillati</taxon>
        <taxon>Bacillota</taxon>
        <taxon>Bacilli</taxon>
        <taxon>Bacillales</taxon>
        <taxon>Paenibacillaceae</taxon>
        <taxon>Cohnella</taxon>
    </lineage>
</organism>
<feature type="transmembrane region" description="Helical" evidence="3">
    <location>
        <begin position="33"/>
        <end position="53"/>
    </location>
</feature>
<proteinExistence type="inferred from homology"/>
<sequence length="289" mass="31368">MNKPAILQLTTAMAIFGSVGFFSQHSGLPAIELVFVRCVCAVLFLFSAWIVTGSFKKERWRAKETMLIAACGVTNLLNWVFLFQSFRMISVTIAISLYHLAPIIVLIAGSFLFRDKLSFASIAGITGCFVGTILIMGTDGFRTASPDWEGMLYGVIAAFFYAATMLLGKSIRHASVYATTLLQMVIGALLLLPFVHFGAYASLNSEQWTYAIVTGILHTGIVYLLFFHSIRHLPSTAVSLLVFVDPAVAILLDIVVTGFLPNGLQLAGIVLLFGSLFAALATPVLRKKG</sequence>
<dbReference type="SUPFAM" id="SSF103481">
    <property type="entry name" value="Multidrug resistance efflux transporter EmrE"/>
    <property type="match status" value="2"/>
</dbReference>
<dbReference type="RefSeq" id="WP_378111776.1">
    <property type="nucleotide sequence ID" value="NZ_JBHSNC010000031.1"/>
</dbReference>
<keyword evidence="3" id="KW-1133">Transmembrane helix</keyword>
<accession>A0ABW0R3M3</accession>
<dbReference type="EMBL" id="JBHSNC010000031">
    <property type="protein sequence ID" value="MFC5529854.1"/>
    <property type="molecule type" value="Genomic_DNA"/>
</dbReference>
<feature type="transmembrane region" description="Helical" evidence="3">
    <location>
        <begin position="238"/>
        <end position="260"/>
    </location>
</feature>
<comment type="caution">
    <text evidence="5">The sequence shown here is derived from an EMBL/GenBank/DDBJ whole genome shotgun (WGS) entry which is preliminary data.</text>
</comment>
<gene>
    <name evidence="5" type="ORF">ACFPQ4_10405</name>
</gene>
<evidence type="ECO:0000256" key="1">
    <source>
        <dbReference type="ARBA" id="ARBA00004127"/>
    </source>
</evidence>
<name>A0ABW0R3M3_9BACL</name>
<feature type="domain" description="EamA" evidence="4">
    <location>
        <begin position="5"/>
        <end position="136"/>
    </location>
</feature>
<dbReference type="InterPro" id="IPR000620">
    <property type="entry name" value="EamA_dom"/>
</dbReference>
<feature type="transmembrane region" description="Helical" evidence="3">
    <location>
        <begin position="65"/>
        <end position="82"/>
    </location>
</feature>
<feature type="transmembrane region" description="Helical" evidence="3">
    <location>
        <begin position="207"/>
        <end position="226"/>
    </location>
</feature>
<evidence type="ECO:0000313" key="6">
    <source>
        <dbReference type="Proteomes" id="UP001596108"/>
    </source>
</evidence>
<comment type="subcellular location">
    <subcellularLocation>
        <location evidence="1">Endomembrane system</location>
        <topology evidence="1">Multi-pass membrane protein</topology>
    </subcellularLocation>
</comment>
<dbReference type="Pfam" id="PF00892">
    <property type="entry name" value="EamA"/>
    <property type="match status" value="2"/>
</dbReference>
<feature type="transmembrane region" description="Helical" evidence="3">
    <location>
        <begin position="119"/>
        <end position="138"/>
    </location>
</feature>
<feature type="transmembrane region" description="Helical" evidence="3">
    <location>
        <begin position="266"/>
        <end position="285"/>
    </location>
</feature>
<feature type="transmembrane region" description="Helical" evidence="3">
    <location>
        <begin position="180"/>
        <end position="201"/>
    </location>
</feature>
<dbReference type="PANTHER" id="PTHR22911:SF102">
    <property type="entry name" value="MEMBRANE PROTEIN"/>
    <property type="match status" value="1"/>
</dbReference>
<dbReference type="PANTHER" id="PTHR22911">
    <property type="entry name" value="ACYL-MALONYL CONDENSING ENZYME-RELATED"/>
    <property type="match status" value="1"/>
</dbReference>
<protein>
    <submittedName>
        <fullName evidence="5">DMT family transporter</fullName>
    </submittedName>
</protein>
<dbReference type="InterPro" id="IPR037185">
    <property type="entry name" value="EmrE-like"/>
</dbReference>
<feature type="transmembrane region" description="Helical" evidence="3">
    <location>
        <begin position="88"/>
        <end position="112"/>
    </location>
</feature>
<feature type="transmembrane region" description="Helical" evidence="3">
    <location>
        <begin position="150"/>
        <end position="168"/>
    </location>
</feature>
<feature type="domain" description="EamA" evidence="4">
    <location>
        <begin position="150"/>
        <end position="278"/>
    </location>
</feature>
<keyword evidence="6" id="KW-1185">Reference proteome</keyword>
<evidence type="ECO:0000256" key="3">
    <source>
        <dbReference type="SAM" id="Phobius"/>
    </source>
</evidence>